<evidence type="ECO:0000259" key="6">
    <source>
        <dbReference type="PROSITE" id="PS51192"/>
    </source>
</evidence>
<sequence>MNKTAAELTEADHARIAKNREEAIKRRAEREMQRQQENRNPTAQQCQKPSAESSIRPVAPIFRKDVPRLDPSCVIRTNKGPISSHGPPASDRFGRSAAAAVNDQRTLAAGSARAAPPDSKTLVNVTFNAVDPQRFKIVFLPFHMDVVDALKKVPSRLFCEKTRCWSFAFKDYAMTKKVLNLLQTVKIVISDIPDCVIKAFENLKKNASQVDNDTMVKKVGNTLYEKLFPYQREGLKFGIEKNGRVMIADEMGLGKSIQALAVAKYYQNEWPLLIVCPSSVKFSWKDQIAKFMPSLSPDDVCVIDKSKDLLPISKSANTVVIISYDLLNLKLKQITDYKFYVLIFDECHVLKDSKTKRATSATELGKIARRTILLSGTPALSRPAELFSQLRVIDPKLFPNYRNFAERYCDGREGRYGYEAKGASNTDELASVLFSCIMIRRLKKNLLHELPSKIREIVYLSGDALVRELNNLKKSKEAFEAAMHADKTEKERSMIEFYAQTGCAKAKAVSNHVIEKYFDEAEEPRKVIVFAHHQMVLDTLCFHIRKRGLKYIRIDGTTKNREEQCRLFQEDNDYVVAVLSITAAGAGITLTAATVVIFAELHWNPGTLMQAEDRAHRVGQKDSVFVQYLLARGTADDFIWPLVQKKLAVLGSVNLSSDNFRNTASSSVHVTSESDITRCSAAMSTHTEGSEHTVPDPRESVEDPENVSSFEYYRLMEAQFCAFNASLCVSAQVPDGMPSFDFNSWYLQNEIANLNSPVYTKKEVTTETSQADAEKEEEKMEISSVSISLPTSPAPSNEESEPLKRSEGNSERKVSIASSLPSLISQSSEVSSESNMDDEWIEVKPKKNRMQYRALEEENTRKTFDWRGREIAKRVEGGC</sequence>
<feature type="compositionally biased region" description="Polar residues" evidence="5">
    <location>
        <begin position="40"/>
        <end position="53"/>
    </location>
</feature>
<dbReference type="GO" id="GO:0006281">
    <property type="term" value="P:DNA repair"/>
    <property type="evidence" value="ECO:0007669"/>
    <property type="project" value="TreeGrafter"/>
</dbReference>
<protein>
    <recommendedName>
        <fullName evidence="11">SWI/SNF-related matrix-associated actin-dependent regulator of chromatin subfamily A-like protein 1</fullName>
    </recommendedName>
</protein>
<dbReference type="InterPro" id="IPR001650">
    <property type="entry name" value="Helicase_C-like"/>
</dbReference>
<feature type="compositionally biased region" description="Basic and acidic residues" evidence="5">
    <location>
        <begin position="10"/>
        <end position="37"/>
    </location>
</feature>
<feature type="region of interest" description="Disordered" evidence="5">
    <location>
        <begin position="73"/>
        <end position="92"/>
    </location>
</feature>
<dbReference type="AlphaFoldDB" id="A0AA39M104"/>
<evidence type="ECO:0000313" key="9">
    <source>
        <dbReference type="EMBL" id="KAK0416853.1"/>
    </source>
</evidence>
<dbReference type="GO" id="GO:0031297">
    <property type="term" value="P:replication fork processing"/>
    <property type="evidence" value="ECO:0007669"/>
    <property type="project" value="TreeGrafter"/>
</dbReference>
<evidence type="ECO:0000259" key="7">
    <source>
        <dbReference type="PROSITE" id="PS51194"/>
    </source>
</evidence>
<keyword evidence="2" id="KW-0378">Hydrolase</keyword>
<dbReference type="GO" id="GO:0043596">
    <property type="term" value="C:nuclear replication fork"/>
    <property type="evidence" value="ECO:0007669"/>
    <property type="project" value="TreeGrafter"/>
</dbReference>
<dbReference type="Proteomes" id="UP001175271">
    <property type="component" value="Unassembled WGS sequence"/>
</dbReference>
<dbReference type="PROSITE" id="PS51194">
    <property type="entry name" value="HELICASE_CTER"/>
    <property type="match status" value="1"/>
</dbReference>
<dbReference type="InterPro" id="IPR027417">
    <property type="entry name" value="P-loop_NTPase"/>
</dbReference>
<name>A0AA39M104_9BILA</name>
<keyword evidence="10" id="KW-1185">Reference proteome</keyword>
<feature type="region of interest" description="Disordered" evidence="5">
    <location>
        <begin position="1"/>
        <end position="54"/>
    </location>
</feature>
<evidence type="ECO:0008006" key="11">
    <source>
        <dbReference type="Google" id="ProtNLM"/>
    </source>
</evidence>
<gene>
    <name evidence="9" type="ORF">QR680_012719</name>
</gene>
<dbReference type="PROSITE" id="PS51192">
    <property type="entry name" value="HELICASE_ATP_BIND_1"/>
    <property type="match status" value="1"/>
</dbReference>
<reference evidence="9" key="1">
    <citation type="submission" date="2023-06" db="EMBL/GenBank/DDBJ databases">
        <title>Genomic analysis of the entomopathogenic nematode Steinernema hermaphroditum.</title>
        <authorList>
            <person name="Schwarz E.M."/>
            <person name="Heppert J.K."/>
            <person name="Baniya A."/>
            <person name="Schwartz H.T."/>
            <person name="Tan C.-H."/>
            <person name="Antoshechkin I."/>
            <person name="Sternberg P.W."/>
            <person name="Goodrich-Blair H."/>
            <person name="Dillman A.R."/>
        </authorList>
    </citation>
    <scope>NUCLEOTIDE SEQUENCE</scope>
    <source>
        <strain evidence="9">PS9179</strain>
        <tissue evidence="9">Whole animal</tissue>
    </source>
</reference>
<dbReference type="PANTHER" id="PTHR45766">
    <property type="entry name" value="DNA ANNEALING HELICASE AND ENDONUCLEASE ZRANB3 FAMILY MEMBER"/>
    <property type="match status" value="1"/>
</dbReference>
<feature type="region of interest" description="Disordered" evidence="5">
    <location>
        <begin position="762"/>
        <end position="842"/>
    </location>
</feature>
<evidence type="ECO:0000256" key="2">
    <source>
        <dbReference type="ARBA" id="ARBA00022801"/>
    </source>
</evidence>
<dbReference type="Gene3D" id="3.40.50.300">
    <property type="entry name" value="P-loop containing nucleotide triphosphate hydrolases"/>
    <property type="match status" value="1"/>
</dbReference>
<evidence type="ECO:0000256" key="3">
    <source>
        <dbReference type="ARBA" id="ARBA00023242"/>
    </source>
</evidence>
<dbReference type="CDD" id="cd18793">
    <property type="entry name" value="SF2_C_SNF"/>
    <property type="match status" value="1"/>
</dbReference>
<evidence type="ECO:0000259" key="8">
    <source>
        <dbReference type="PROSITE" id="PS51467"/>
    </source>
</evidence>
<evidence type="ECO:0000256" key="1">
    <source>
        <dbReference type="ARBA" id="ARBA00004123"/>
    </source>
</evidence>
<dbReference type="InterPro" id="IPR010003">
    <property type="entry name" value="HARP_dom"/>
</dbReference>
<dbReference type="EMBL" id="JAUCMV010000002">
    <property type="protein sequence ID" value="KAK0416853.1"/>
    <property type="molecule type" value="Genomic_DNA"/>
</dbReference>
<dbReference type="Pfam" id="PF00271">
    <property type="entry name" value="Helicase_C"/>
    <property type="match status" value="1"/>
</dbReference>
<evidence type="ECO:0000256" key="4">
    <source>
        <dbReference type="PROSITE-ProRule" id="PRU00800"/>
    </source>
</evidence>
<dbReference type="SMART" id="SM00487">
    <property type="entry name" value="DEXDc"/>
    <property type="match status" value="1"/>
</dbReference>
<feature type="compositionally biased region" description="Polar residues" evidence="5">
    <location>
        <begin position="783"/>
        <end position="797"/>
    </location>
</feature>
<dbReference type="InterPro" id="IPR014001">
    <property type="entry name" value="Helicase_ATP-bd"/>
</dbReference>
<organism evidence="9 10">
    <name type="scientific">Steinernema hermaphroditum</name>
    <dbReference type="NCBI Taxonomy" id="289476"/>
    <lineage>
        <taxon>Eukaryota</taxon>
        <taxon>Metazoa</taxon>
        <taxon>Ecdysozoa</taxon>
        <taxon>Nematoda</taxon>
        <taxon>Chromadorea</taxon>
        <taxon>Rhabditida</taxon>
        <taxon>Tylenchina</taxon>
        <taxon>Panagrolaimomorpha</taxon>
        <taxon>Strongyloidoidea</taxon>
        <taxon>Steinernematidae</taxon>
        <taxon>Steinernema</taxon>
    </lineage>
</organism>
<dbReference type="Pfam" id="PF07443">
    <property type="entry name" value="HARP"/>
    <property type="match status" value="1"/>
</dbReference>
<dbReference type="CDD" id="cd18010">
    <property type="entry name" value="DEXHc_HARP_SMARCAL1"/>
    <property type="match status" value="1"/>
</dbReference>
<comment type="caution">
    <text evidence="9">The sequence shown here is derived from an EMBL/GenBank/DDBJ whole genome shotgun (WGS) entry which is preliminary data.</text>
</comment>
<feature type="domain" description="HARP" evidence="8">
    <location>
        <begin position="117"/>
        <end position="193"/>
    </location>
</feature>
<accession>A0AA39M104</accession>
<feature type="compositionally biased region" description="Basic and acidic residues" evidence="5">
    <location>
        <begin position="801"/>
        <end position="814"/>
    </location>
</feature>
<dbReference type="GO" id="GO:0005524">
    <property type="term" value="F:ATP binding"/>
    <property type="evidence" value="ECO:0007669"/>
    <property type="project" value="InterPro"/>
</dbReference>
<dbReference type="InterPro" id="IPR038718">
    <property type="entry name" value="SNF2-like_sf"/>
</dbReference>
<feature type="domain" description="Helicase C-terminal" evidence="7">
    <location>
        <begin position="513"/>
        <end position="676"/>
    </location>
</feature>
<dbReference type="InterPro" id="IPR049730">
    <property type="entry name" value="SNF2/RAD54-like_C"/>
</dbReference>
<dbReference type="PROSITE" id="PS51467">
    <property type="entry name" value="HARP"/>
    <property type="match status" value="1"/>
</dbReference>
<feature type="region of interest" description="Disordered" evidence="5">
    <location>
        <begin position="683"/>
        <end position="704"/>
    </location>
</feature>
<feature type="domain" description="Helicase ATP-binding" evidence="6">
    <location>
        <begin position="236"/>
        <end position="396"/>
    </location>
</feature>
<dbReference type="SMART" id="SM00490">
    <property type="entry name" value="HELICc"/>
    <property type="match status" value="1"/>
</dbReference>
<comment type="subcellular location">
    <subcellularLocation>
        <location evidence="1">Nucleus</location>
    </subcellularLocation>
</comment>
<dbReference type="Gene3D" id="3.40.50.10810">
    <property type="entry name" value="Tandem AAA-ATPase domain"/>
    <property type="match status" value="1"/>
</dbReference>
<comment type="similarity">
    <text evidence="4">Belongs to the SNF2/RAD54 helicase family. SMARCAL1 subfamily.</text>
</comment>
<evidence type="ECO:0000256" key="5">
    <source>
        <dbReference type="SAM" id="MobiDB-lite"/>
    </source>
</evidence>
<dbReference type="PANTHER" id="PTHR45766:SF6">
    <property type="entry name" value="SWI_SNF-RELATED MATRIX-ASSOCIATED ACTIN-DEPENDENT REGULATOR OF CHROMATIN SUBFAMILY A-LIKE PROTEIN 1"/>
    <property type="match status" value="1"/>
</dbReference>
<dbReference type="InterPro" id="IPR000330">
    <property type="entry name" value="SNF2_N"/>
</dbReference>
<dbReference type="GO" id="GO:0016787">
    <property type="term" value="F:hydrolase activity"/>
    <property type="evidence" value="ECO:0007669"/>
    <property type="project" value="UniProtKB-KW"/>
</dbReference>
<proteinExistence type="inferred from homology"/>
<keyword evidence="3" id="KW-0539">Nucleus</keyword>
<feature type="compositionally biased region" description="Basic and acidic residues" evidence="5">
    <location>
        <begin position="772"/>
        <end position="781"/>
    </location>
</feature>
<dbReference type="Pfam" id="PF00176">
    <property type="entry name" value="SNF2-rel_dom"/>
    <property type="match status" value="1"/>
</dbReference>
<feature type="compositionally biased region" description="Low complexity" evidence="5">
    <location>
        <begin position="815"/>
        <end position="834"/>
    </location>
</feature>
<evidence type="ECO:0000313" key="10">
    <source>
        <dbReference type="Proteomes" id="UP001175271"/>
    </source>
</evidence>
<feature type="compositionally biased region" description="Basic and acidic residues" evidence="5">
    <location>
        <begin position="688"/>
        <end position="701"/>
    </location>
</feature>
<dbReference type="SUPFAM" id="SSF52540">
    <property type="entry name" value="P-loop containing nucleoside triphosphate hydrolases"/>
    <property type="match status" value="2"/>
</dbReference>